<evidence type="ECO:0000313" key="3">
    <source>
        <dbReference type="Proteomes" id="UP000596929"/>
    </source>
</evidence>
<reference evidence="2 3" key="1">
    <citation type="submission" date="2020-08" db="EMBL/GenBank/DDBJ databases">
        <title>Genome public.</title>
        <authorList>
            <person name="Liu C."/>
            <person name="Sun Q."/>
        </authorList>
    </citation>
    <scope>NUCLEOTIDE SEQUENCE [LARGE SCALE GENOMIC DNA]</scope>
    <source>
        <strain evidence="2 3">NSJ-6</strain>
    </source>
</reference>
<dbReference type="EMBL" id="JACOOO010000020">
    <property type="protein sequence ID" value="MBC5629346.1"/>
    <property type="molecule type" value="Genomic_DNA"/>
</dbReference>
<keyword evidence="1" id="KW-0812">Transmembrane</keyword>
<dbReference type="RefSeq" id="WP_032119151.1">
    <property type="nucleotide sequence ID" value="NZ_JACOOO010000020.1"/>
</dbReference>
<protein>
    <submittedName>
        <fullName evidence="2">Uncharacterized protein</fullName>
    </submittedName>
</protein>
<keyword evidence="1" id="KW-1133">Transmembrane helix</keyword>
<gene>
    <name evidence="2" type="ORF">H8S20_10620</name>
</gene>
<accession>A0ABR7DD68</accession>
<proteinExistence type="predicted"/>
<keyword evidence="3" id="KW-1185">Reference proteome</keyword>
<evidence type="ECO:0000256" key="1">
    <source>
        <dbReference type="SAM" id="Phobius"/>
    </source>
</evidence>
<name>A0ABR7DD68_9CLOT</name>
<keyword evidence="1" id="KW-0472">Membrane</keyword>
<sequence>MNSTFRSVIFTLIGLAIFFAISWLFISIVPYLLVGGLIIYIIVKFRNHFNNKNNNSNNYNRNEDIHESSHVQADYYNENEKVIDVDYKEMDEN</sequence>
<evidence type="ECO:0000313" key="2">
    <source>
        <dbReference type="EMBL" id="MBC5629346.1"/>
    </source>
</evidence>
<organism evidence="2 3">
    <name type="scientific">Clostridium hominis</name>
    <dbReference type="NCBI Taxonomy" id="2763036"/>
    <lineage>
        <taxon>Bacteria</taxon>
        <taxon>Bacillati</taxon>
        <taxon>Bacillota</taxon>
        <taxon>Clostridia</taxon>
        <taxon>Eubacteriales</taxon>
        <taxon>Clostridiaceae</taxon>
        <taxon>Clostridium</taxon>
    </lineage>
</organism>
<dbReference type="Proteomes" id="UP000596929">
    <property type="component" value="Unassembled WGS sequence"/>
</dbReference>
<comment type="caution">
    <text evidence="2">The sequence shown here is derived from an EMBL/GenBank/DDBJ whole genome shotgun (WGS) entry which is preliminary data.</text>
</comment>
<feature type="transmembrane region" description="Helical" evidence="1">
    <location>
        <begin position="12"/>
        <end position="43"/>
    </location>
</feature>